<dbReference type="InterPro" id="IPR006652">
    <property type="entry name" value="Kelch_1"/>
</dbReference>
<evidence type="ECO:0000256" key="1">
    <source>
        <dbReference type="ARBA" id="ARBA00022441"/>
    </source>
</evidence>
<dbReference type="Gene3D" id="2.120.10.80">
    <property type="entry name" value="Kelch-type beta propeller"/>
    <property type="match status" value="1"/>
</dbReference>
<dbReference type="PROSITE" id="PS50097">
    <property type="entry name" value="BTB"/>
    <property type="match status" value="1"/>
</dbReference>
<dbReference type="SMART" id="SM00875">
    <property type="entry name" value="BACK"/>
    <property type="match status" value="1"/>
</dbReference>
<dbReference type="InterPro" id="IPR000210">
    <property type="entry name" value="BTB/POZ_dom"/>
</dbReference>
<feature type="domain" description="BTB" evidence="3">
    <location>
        <begin position="47"/>
        <end position="114"/>
    </location>
</feature>
<gene>
    <name evidence="4" type="primary">KEAP1</name>
    <name evidence="4" type="ORF">TR112438</name>
</gene>
<dbReference type="InterPro" id="IPR015915">
    <property type="entry name" value="Kelch-typ_b-propeller"/>
</dbReference>
<protein>
    <submittedName>
        <fullName evidence="4">Kelch-like ECH-associated protein 1</fullName>
    </submittedName>
</protein>
<dbReference type="SUPFAM" id="SSF117281">
    <property type="entry name" value="Kelch motif"/>
    <property type="match status" value="1"/>
</dbReference>
<name>A0A0X3PS44_SCHSO</name>
<dbReference type="InterPro" id="IPR011705">
    <property type="entry name" value="BACK"/>
</dbReference>
<evidence type="ECO:0000259" key="3">
    <source>
        <dbReference type="PROSITE" id="PS50097"/>
    </source>
</evidence>
<dbReference type="Pfam" id="PF07707">
    <property type="entry name" value="BACK"/>
    <property type="match status" value="1"/>
</dbReference>
<dbReference type="Gene3D" id="3.30.710.10">
    <property type="entry name" value="Potassium Channel Kv1.1, Chain A"/>
    <property type="match status" value="1"/>
</dbReference>
<sequence length="624" mass="70129">PAARVWQCFAFTLADMSHTEAKLFEDEFPLGRCCPALNDIRLAGEIKDLKIEVKDGALLHVHRVIMAARIPSLRPSLGALRGEENSLLSWPTVPLSLATSLVSYAYTGQVEITQANAKGLIMFAKMMKLSILENWGVTFMTSTVNIENLEETWEFARTWKIGQLMESCIQQMKVHFESFVYSDLFVHLPAETILKLLRSENLQIDCEEQIFGAISRWAISSNEVDEEKLMLQTPAMLKEVQWHQTTAQFRKRVLDNHPIFQCSPECARFMAVVEQWIGMANADKPRCPLNQNIRMVKSPQTFFVFGKEKNQDRWSVLRLNSHMQNEERVADMELRYGASFSVVGESIFVIGGQTTQQVGTMRVDEFMVREGCWRKRSPLVIRRRDHAAAVVKVDVGDKEGGEKSLIGVFGGSFKEGGSWINLPCCEVYDVKMDRWYQLPNLRERRCGPAAVSPPGDSRVFVFGGRGDSSPTASVEFCHLRTDWREKLASENTTAFWLPAAPMKTARAFLAAAHFRRRILVAGGWDGEENLDVVEQFTPPNSVYPLGQWTTLAAMKKPDASFGILTSSDTVFVLGGDMDPKNTVETLSPVEGSLDFDNDLASWVWSSRCTVGMLKEITGAATVRL</sequence>
<dbReference type="SMART" id="SM00612">
    <property type="entry name" value="Kelch"/>
    <property type="match status" value="4"/>
</dbReference>
<dbReference type="Pfam" id="PF01344">
    <property type="entry name" value="Kelch_1"/>
    <property type="match status" value="1"/>
</dbReference>
<dbReference type="Pfam" id="PF00651">
    <property type="entry name" value="BTB"/>
    <property type="match status" value="1"/>
</dbReference>
<accession>A0A0X3PS44</accession>
<dbReference type="Gene3D" id="1.25.40.420">
    <property type="match status" value="1"/>
</dbReference>
<organism evidence="4">
    <name type="scientific">Schistocephalus solidus</name>
    <name type="common">Tapeworm</name>
    <dbReference type="NCBI Taxonomy" id="70667"/>
    <lineage>
        <taxon>Eukaryota</taxon>
        <taxon>Metazoa</taxon>
        <taxon>Spiralia</taxon>
        <taxon>Lophotrochozoa</taxon>
        <taxon>Platyhelminthes</taxon>
        <taxon>Cestoda</taxon>
        <taxon>Eucestoda</taxon>
        <taxon>Diphyllobothriidea</taxon>
        <taxon>Diphyllobothriidae</taxon>
        <taxon>Schistocephalus</taxon>
    </lineage>
</organism>
<keyword evidence="2" id="KW-0677">Repeat</keyword>
<evidence type="ECO:0000313" key="4">
    <source>
        <dbReference type="EMBL" id="JAP54783.1"/>
    </source>
</evidence>
<dbReference type="SUPFAM" id="SSF54695">
    <property type="entry name" value="POZ domain"/>
    <property type="match status" value="1"/>
</dbReference>
<proteinExistence type="predicted"/>
<dbReference type="AlphaFoldDB" id="A0A0X3PS44"/>
<dbReference type="EMBL" id="GEEE01008442">
    <property type="protein sequence ID" value="JAP54783.1"/>
    <property type="molecule type" value="Transcribed_RNA"/>
</dbReference>
<dbReference type="InterPro" id="IPR011333">
    <property type="entry name" value="SKP1/BTB/POZ_sf"/>
</dbReference>
<feature type="non-terminal residue" evidence="4">
    <location>
        <position position="1"/>
    </location>
</feature>
<evidence type="ECO:0000256" key="2">
    <source>
        <dbReference type="ARBA" id="ARBA00022737"/>
    </source>
</evidence>
<keyword evidence="1" id="KW-0880">Kelch repeat</keyword>
<reference evidence="4" key="1">
    <citation type="submission" date="2016-01" db="EMBL/GenBank/DDBJ databases">
        <title>Reference transcriptome for the parasite Schistocephalus solidus: insights into the molecular evolution of parasitism.</title>
        <authorList>
            <person name="Hebert F.O."/>
            <person name="Grambauer S."/>
            <person name="Barber I."/>
            <person name="Landry C.R."/>
            <person name="Aubin-Horth N."/>
        </authorList>
    </citation>
    <scope>NUCLEOTIDE SEQUENCE</scope>
</reference>
<dbReference type="PANTHER" id="PTHR24412:SF489">
    <property type="entry name" value="RING FINGER DOMAIN AND KELCH REPEAT-CONTAINING PROTEIN DDB_G0271372"/>
    <property type="match status" value="1"/>
</dbReference>
<dbReference type="PANTHER" id="PTHR24412">
    <property type="entry name" value="KELCH PROTEIN"/>
    <property type="match status" value="1"/>
</dbReference>